<feature type="compositionally biased region" description="Basic and acidic residues" evidence="11">
    <location>
        <begin position="934"/>
        <end position="947"/>
    </location>
</feature>
<accession>A0A5B0SA48</accession>
<evidence type="ECO:0000256" key="1">
    <source>
        <dbReference type="ARBA" id="ARBA00004906"/>
    </source>
</evidence>
<dbReference type="Pfam" id="PF26557">
    <property type="entry name" value="Cullin_AB"/>
    <property type="match status" value="1"/>
</dbReference>
<evidence type="ECO:0000256" key="3">
    <source>
        <dbReference type="ARBA" id="ARBA00022441"/>
    </source>
</evidence>
<evidence type="ECO:0000256" key="5">
    <source>
        <dbReference type="ARBA" id="ARBA00022737"/>
    </source>
</evidence>
<evidence type="ECO:0000256" key="6">
    <source>
        <dbReference type="ARBA" id="ARBA00022786"/>
    </source>
</evidence>
<keyword evidence="4" id="KW-1017">Isopeptide bond</keyword>
<dbReference type="SUPFAM" id="SSF75632">
    <property type="entry name" value="Cullin homology domain"/>
    <property type="match status" value="1"/>
</dbReference>
<feature type="region of interest" description="Disordered" evidence="11">
    <location>
        <begin position="1178"/>
        <end position="1201"/>
    </location>
</feature>
<evidence type="ECO:0000256" key="2">
    <source>
        <dbReference type="ARBA" id="ARBA00006019"/>
    </source>
</evidence>
<dbReference type="SMART" id="SM00182">
    <property type="entry name" value="CULLIN"/>
    <property type="match status" value="1"/>
</dbReference>
<reference evidence="13 14" key="1">
    <citation type="submission" date="2019-05" db="EMBL/GenBank/DDBJ databases">
        <title>Emergence of the Ug99 lineage of the wheat stem rust pathogen through somatic hybridization.</title>
        <authorList>
            <person name="Li F."/>
            <person name="Upadhyaya N.M."/>
            <person name="Sperschneider J."/>
            <person name="Matny O."/>
            <person name="Nguyen-Phuc H."/>
            <person name="Mago R."/>
            <person name="Raley C."/>
            <person name="Miller M.E."/>
            <person name="Silverstein K.A.T."/>
            <person name="Henningsen E."/>
            <person name="Hirsch C.D."/>
            <person name="Visser B."/>
            <person name="Pretorius Z.A."/>
            <person name="Steffenson B.J."/>
            <person name="Schwessinger B."/>
            <person name="Dodds P.N."/>
            <person name="Figueroa M."/>
        </authorList>
    </citation>
    <scope>NUCLEOTIDE SEQUENCE [LARGE SCALE GENOMIC DNA]</scope>
    <source>
        <strain evidence="13 14">Ug99</strain>
    </source>
</reference>
<evidence type="ECO:0000256" key="7">
    <source>
        <dbReference type="ARBA" id="ARBA00022843"/>
    </source>
</evidence>
<dbReference type="Proteomes" id="UP000325313">
    <property type="component" value="Unassembled WGS sequence"/>
</dbReference>
<feature type="region of interest" description="Disordered" evidence="11">
    <location>
        <begin position="1007"/>
        <end position="1026"/>
    </location>
</feature>
<dbReference type="FunFam" id="1.20.1310.10:FF:000026">
    <property type="entry name" value="Cullin 1"/>
    <property type="match status" value="1"/>
</dbReference>
<dbReference type="GO" id="GO:0031146">
    <property type="term" value="P:SCF-dependent proteasomal ubiquitin-dependent protein catabolic process"/>
    <property type="evidence" value="ECO:0007669"/>
    <property type="project" value="UniProtKB-ARBA"/>
</dbReference>
<dbReference type="FunFam" id="1.20.1310.10:FF:000011">
    <property type="entry name" value="Cullin 1"/>
    <property type="match status" value="1"/>
</dbReference>
<dbReference type="Gene3D" id="1.20.1310.10">
    <property type="entry name" value="Cullin Repeats"/>
    <property type="match status" value="4"/>
</dbReference>
<comment type="caution">
    <text evidence="13">The sequence shown here is derived from an EMBL/GenBank/DDBJ whole genome shotgun (WGS) entry which is preliminary data.</text>
</comment>
<feature type="compositionally biased region" description="Polar residues" evidence="11">
    <location>
        <begin position="832"/>
        <end position="852"/>
    </location>
</feature>
<feature type="region of interest" description="Disordered" evidence="11">
    <location>
        <begin position="1698"/>
        <end position="1803"/>
    </location>
</feature>
<dbReference type="SUPFAM" id="SSF117281">
    <property type="entry name" value="Kelch motif"/>
    <property type="match status" value="1"/>
</dbReference>
<dbReference type="SUPFAM" id="SSF46785">
    <property type="entry name" value="Winged helix' DNA-binding domain"/>
    <property type="match status" value="1"/>
</dbReference>
<dbReference type="PANTHER" id="PTHR11932">
    <property type="entry name" value="CULLIN"/>
    <property type="match status" value="1"/>
</dbReference>
<organism evidence="13 14">
    <name type="scientific">Puccinia graminis f. sp. tritici</name>
    <dbReference type="NCBI Taxonomy" id="56615"/>
    <lineage>
        <taxon>Eukaryota</taxon>
        <taxon>Fungi</taxon>
        <taxon>Dikarya</taxon>
        <taxon>Basidiomycota</taxon>
        <taxon>Pucciniomycotina</taxon>
        <taxon>Pucciniomycetes</taxon>
        <taxon>Pucciniales</taxon>
        <taxon>Pucciniaceae</taxon>
        <taxon>Puccinia</taxon>
    </lineage>
</organism>
<dbReference type="Pfam" id="PF10557">
    <property type="entry name" value="Cullin_Nedd8"/>
    <property type="match status" value="1"/>
</dbReference>
<dbReference type="GO" id="GO:0019005">
    <property type="term" value="C:SCF ubiquitin ligase complex"/>
    <property type="evidence" value="ECO:0007669"/>
    <property type="project" value="UniProtKB-ARBA"/>
</dbReference>
<dbReference type="InterPro" id="IPR016158">
    <property type="entry name" value="Cullin_homology"/>
</dbReference>
<feature type="compositionally biased region" description="Low complexity" evidence="11">
    <location>
        <begin position="790"/>
        <end position="808"/>
    </location>
</feature>
<dbReference type="InterPro" id="IPR045093">
    <property type="entry name" value="Cullin"/>
</dbReference>
<dbReference type="PROSITE" id="PS50069">
    <property type="entry name" value="CULLIN_2"/>
    <property type="match status" value="1"/>
</dbReference>
<feature type="compositionally biased region" description="Low complexity" evidence="11">
    <location>
        <begin position="917"/>
        <end position="926"/>
    </location>
</feature>
<dbReference type="InterPro" id="IPR036317">
    <property type="entry name" value="Cullin_homology_sf"/>
</dbReference>
<keyword evidence="6" id="KW-0833">Ubl conjugation pathway</keyword>
<protein>
    <recommendedName>
        <fullName evidence="8">Cullin-1</fullName>
    </recommendedName>
</protein>
<dbReference type="InterPro" id="IPR016159">
    <property type="entry name" value="Cullin_repeat-like_dom_sf"/>
</dbReference>
<dbReference type="Pfam" id="PF00888">
    <property type="entry name" value="Cullin"/>
    <property type="match status" value="1"/>
</dbReference>
<dbReference type="InterPro" id="IPR019559">
    <property type="entry name" value="Cullin_neddylation_domain"/>
</dbReference>
<dbReference type="FunFam" id="4.10.1030.10:FF:000002">
    <property type="entry name" value="cullin homolog 1"/>
    <property type="match status" value="1"/>
</dbReference>
<feature type="compositionally biased region" description="Polar residues" evidence="11">
    <location>
        <begin position="948"/>
        <end position="976"/>
    </location>
</feature>
<dbReference type="InterPro" id="IPR036388">
    <property type="entry name" value="WH-like_DNA-bd_sf"/>
</dbReference>
<dbReference type="FunFam" id="1.20.1310.10:FF:000007">
    <property type="entry name" value="Cullin 1"/>
    <property type="match status" value="1"/>
</dbReference>
<evidence type="ECO:0000256" key="9">
    <source>
        <dbReference type="PROSITE-ProRule" id="PRU00330"/>
    </source>
</evidence>
<evidence type="ECO:0000256" key="4">
    <source>
        <dbReference type="ARBA" id="ARBA00022499"/>
    </source>
</evidence>
<feature type="compositionally biased region" description="Polar residues" evidence="11">
    <location>
        <begin position="1549"/>
        <end position="1563"/>
    </location>
</feature>
<dbReference type="InterPro" id="IPR059120">
    <property type="entry name" value="Cullin-like_AB"/>
</dbReference>
<feature type="region of interest" description="Disordered" evidence="11">
    <location>
        <begin position="1493"/>
        <end position="1565"/>
    </location>
</feature>
<feature type="compositionally biased region" description="Polar residues" evidence="11">
    <location>
        <begin position="1494"/>
        <end position="1512"/>
    </location>
</feature>
<feature type="compositionally biased region" description="Low complexity" evidence="11">
    <location>
        <begin position="1724"/>
        <end position="1762"/>
    </location>
</feature>
<feature type="region of interest" description="Disordered" evidence="11">
    <location>
        <begin position="790"/>
        <end position="852"/>
    </location>
</feature>
<feature type="compositionally biased region" description="Polar residues" evidence="11">
    <location>
        <begin position="1008"/>
        <end position="1022"/>
    </location>
</feature>
<feature type="compositionally biased region" description="Low complexity" evidence="11">
    <location>
        <begin position="1513"/>
        <end position="1538"/>
    </location>
</feature>
<dbReference type="SUPFAM" id="SSF74788">
    <property type="entry name" value="Cullin repeat-like"/>
    <property type="match status" value="1"/>
</dbReference>
<evidence type="ECO:0000256" key="11">
    <source>
        <dbReference type="SAM" id="MobiDB-lite"/>
    </source>
</evidence>
<sequence length="1803" mass="201049">MASSSRTITILPTPNSLQESWNLLREGTDQMMTRPDEGMSYPKYMQLYTIMYDYCTSSKLNSSGTETLQAANSLNRSQSSSTGANLMGADLYKCLEQYFVEHVKGICQASVELEGEKFLKYYTEQWDRFTTGASFVHRLFTYLNRHWIKREKDEGRKNVHVVYTLALVNWKEYFFVDLQKQNKLTLAVLSLIENQRNSETIDPNLVKRAVESFVSLGLDESDSNRQNLEVYKESFEVPFLQETERYYRFESESFIAKTSIPDYMRKAEMRLKEEENRVDMYLHLSSRRMLVTTCETVLVKEHAELLQDEFVRLLENQKESDLSRMHGLLGRIPEGLDPLRAHFEVATRDSGLSAIESIAGDKPDAVEPKAYVDAILGVYEKYSDLVKKSFRGEAGFNAALDKACREFINQNAITGKSSQKSPELLAKYSDQLLKKTNKVGEETDLNIALVQTMTVFKYIEAKDVFQKFYSKMLAKRLVYFQSASDDAEASMISRLKDQCGFDYTARMQRMFSDMALCKDLNDQFKERMAQTHPASDLQVDFHALALATGSWPLQAPTTGLTIPIELAPTYERFSLYYQNKHSGRKLTWLWQLSRMELKTNYTKMKYTFMVSSYQGAILLQFNVGGDSLSYSDISKGTALDDATLRPTLALLVKQKVLTQDDDTYDLNLEFKSKKIRVSLNAPIKAEQKAESADVMKTVDEDRRLLIQAVIVRIMKSRKTLKHQALIQESIGQLASRFKPAVVDIKRAIETLIEKEYVQRQEGTRDVFEYFQTVSIPSSLSPFAVQAVVLPPNNNNNNNNTQHPTLNTQHSKHPDSLISMIHQDHNNRPHRPSVSQSITPASARSAQPQQPSGTLADLTACLRSTTGEIPPPLVGASITVLGTSIYVFGGRLVPTRLMISDMYRLDLNTLEWQKIWPSSSNGSPQSSHGTGTSDTKGKARATDSDLNQHSDPNNQSANHQPDPSVTITTDNLPSISDQPRGPHPRYFHSAEAWGHKLVIFGGMGYAASPNPTRPTTDSSTPNHHPTESELGLCVLDDLVIFDSISRTWSFPTTTPAPQIAMPSPRYAHLSCLTSETGYDLPINESDEESNTNTHNNNNNNYIEIPGLNTPSIKILKPNRRRRRNLLTLLGGQDISNRYIGEINVLDLDSMQWIEGRRWERHCGTYRSVACTAQLTVRQGDRLDGSDNPDHDEDSLRRLSWSEKPSVERPEPVYLYSNFNFNDVRRDLELISYPTTPPPLPATPSSTGHFTTIHPLSHTMTGVLPSGLRFPTGAMVGNHMIISGTSLNQEKLRDQTDCFAIWALDLSQANHKHVPIKVPHGQRPDISTYNNTQFGAGKVVWQRIDPGRIMMSGSWNRAVGWGNCLVILGNKDRDIVDDYHHRQINFVDLAFIDLEPFAIYQPPFSNQSYVPQGFSRETSLKSARLGLSLLSNVHLSDFEIVCVDGTVIPLNKRMLEDRWPWFRDRLNEFKLKATKVNVAYQKQMQQHCRSKLIEANHSSKSTGDRSSGPNPTNGSSVTDSSSQEESQSPSSQSSTPTETSGSEHSKVRANSVDSSSSNTTAQLSIQPAVPASKIPEISLPESYQVTPRSLYLPHPSVVVQALVEYLFTTDLVTPLHQTPAVLCSLLILATTYKLEHLRMLTVHALHRYLSPSTSKSLSQFGGPGNVAALIYEAATLSGCMALQIRSLKAIIAAQSKQQSSSTSGLGATSSTNSRTVVPTGAGLGGSSSLSTVTTASNTTASSTSSSSSLPTAGTTRWTTTSTGSVPPPNPSNSNPTSNHPSQSSPLANNNQPYPSPKGRSGWGHR</sequence>
<dbReference type="GO" id="GO:0031625">
    <property type="term" value="F:ubiquitin protein ligase binding"/>
    <property type="evidence" value="ECO:0007669"/>
    <property type="project" value="InterPro"/>
</dbReference>
<dbReference type="InterPro" id="IPR011333">
    <property type="entry name" value="SKP1/BTB/POZ_sf"/>
</dbReference>
<proteinExistence type="inferred from homology"/>
<keyword evidence="7" id="KW-0832">Ubl conjugation</keyword>
<feature type="compositionally biased region" description="Low complexity" evidence="11">
    <location>
        <begin position="1698"/>
        <end position="1711"/>
    </location>
</feature>
<keyword evidence="5" id="KW-0677">Repeat</keyword>
<evidence type="ECO:0000313" key="13">
    <source>
        <dbReference type="EMBL" id="KAA1134798.1"/>
    </source>
</evidence>
<dbReference type="Gene3D" id="1.10.10.10">
    <property type="entry name" value="Winged helix-like DNA-binding domain superfamily/Winged helix DNA-binding domain"/>
    <property type="match status" value="2"/>
</dbReference>
<dbReference type="Gene3D" id="4.10.1030.10">
    <property type="entry name" value="Ring Box Chain A, domain 5"/>
    <property type="match status" value="1"/>
</dbReference>
<evidence type="ECO:0000256" key="10">
    <source>
        <dbReference type="RuleBase" id="RU003829"/>
    </source>
</evidence>
<feature type="compositionally biased region" description="Low complexity" evidence="11">
    <location>
        <begin position="1769"/>
        <end position="1783"/>
    </location>
</feature>
<feature type="region of interest" description="Disordered" evidence="11">
    <location>
        <begin position="915"/>
        <end position="986"/>
    </location>
</feature>
<dbReference type="InterPro" id="IPR015915">
    <property type="entry name" value="Kelch-typ_b-propeller"/>
</dbReference>
<comment type="similarity">
    <text evidence="2 9 10">Belongs to the cullin family.</text>
</comment>
<dbReference type="InterPro" id="IPR001373">
    <property type="entry name" value="Cullin_N"/>
</dbReference>
<name>A0A5B0SA48_PUCGR</name>
<dbReference type="Gene3D" id="3.30.710.10">
    <property type="entry name" value="Potassium Channel Kv1.1, Chain A"/>
    <property type="match status" value="1"/>
</dbReference>
<evidence type="ECO:0000256" key="8">
    <source>
        <dbReference type="ARBA" id="ARBA00069612"/>
    </source>
</evidence>
<evidence type="ECO:0000259" key="12">
    <source>
        <dbReference type="PROSITE" id="PS50069"/>
    </source>
</evidence>
<dbReference type="SMART" id="SM00884">
    <property type="entry name" value="Cullin_Nedd8"/>
    <property type="match status" value="1"/>
</dbReference>
<gene>
    <name evidence="13" type="ORF">PGTUg99_009680</name>
</gene>
<dbReference type="FunFam" id="1.10.10.10:FF:000014">
    <property type="entry name" value="Cullin 1"/>
    <property type="match status" value="1"/>
</dbReference>
<evidence type="ECO:0000313" key="14">
    <source>
        <dbReference type="Proteomes" id="UP000325313"/>
    </source>
</evidence>
<keyword evidence="3" id="KW-0880">Kelch repeat</keyword>
<feature type="domain" description="Cullin family profile" evidence="12">
    <location>
        <begin position="420"/>
        <end position="652"/>
    </location>
</feature>
<dbReference type="InterPro" id="IPR036390">
    <property type="entry name" value="WH_DNA-bd_sf"/>
</dbReference>
<comment type="pathway">
    <text evidence="1">Protein modification; protein ubiquitination.</text>
</comment>
<dbReference type="FunFam" id="1.20.1310.10:FF:000029">
    <property type="entry name" value="Cullin homolog 1"/>
    <property type="match status" value="1"/>
</dbReference>
<dbReference type="Gene3D" id="2.120.10.80">
    <property type="entry name" value="Kelch-type beta propeller"/>
    <property type="match status" value="2"/>
</dbReference>
<dbReference type="EMBL" id="VDEP01000045">
    <property type="protein sequence ID" value="KAA1134798.1"/>
    <property type="molecule type" value="Genomic_DNA"/>
</dbReference>